<dbReference type="EMBL" id="JACXLC010000001">
    <property type="protein sequence ID" value="MBD2840643.1"/>
    <property type="molecule type" value="Genomic_DNA"/>
</dbReference>
<dbReference type="InterPro" id="IPR051916">
    <property type="entry name" value="GPI-anchor_lipid_remodeler"/>
</dbReference>
<proteinExistence type="predicted"/>
<keyword evidence="2" id="KW-0255">Endonuclease</keyword>
<dbReference type="GO" id="GO:0004519">
    <property type="term" value="F:endonuclease activity"/>
    <property type="evidence" value="ECO:0007669"/>
    <property type="project" value="UniProtKB-KW"/>
</dbReference>
<dbReference type="Pfam" id="PF03372">
    <property type="entry name" value="Exo_endo_phos"/>
    <property type="match status" value="1"/>
</dbReference>
<dbReference type="InterPro" id="IPR005135">
    <property type="entry name" value="Endo/exonuclease/phosphatase"/>
</dbReference>
<dbReference type="Gene3D" id="3.60.10.10">
    <property type="entry name" value="Endonuclease/exonuclease/phosphatase"/>
    <property type="match status" value="1"/>
</dbReference>
<sequence>MSRSPKAGPATTFKLVSYNIHKCVGTDRRRDPMRVLRVLLEVDADIVVLQEADHRFGSRRSAIPQFLIENHSDYRPIPFDVQHESIGWHGNTILVRRSVEIESHSIVSIPYLEPRGVVTADLNVSGRSIAVFGMHLDLSGLWRTRQARAIAELAQQTSADRPTLLSGDLNEWRRSSGAFREFERHFEILDCGRSFHSRRPVAQLDRIIHNDQVTALACGVHRSALAAKASDHLPVWGKFRLN</sequence>
<comment type="caution">
    <text evidence="2">The sequence shown here is derived from an EMBL/GenBank/DDBJ whole genome shotgun (WGS) entry which is preliminary data.</text>
</comment>
<dbReference type="SUPFAM" id="SSF56219">
    <property type="entry name" value="DNase I-like"/>
    <property type="match status" value="1"/>
</dbReference>
<organism evidence="2 3">
    <name type="scientific">Erythrobacter rubeus</name>
    <dbReference type="NCBI Taxonomy" id="2760803"/>
    <lineage>
        <taxon>Bacteria</taxon>
        <taxon>Pseudomonadati</taxon>
        <taxon>Pseudomonadota</taxon>
        <taxon>Alphaproteobacteria</taxon>
        <taxon>Sphingomonadales</taxon>
        <taxon>Erythrobacteraceae</taxon>
        <taxon>Erythrobacter/Porphyrobacter group</taxon>
        <taxon>Erythrobacter</taxon>
    </lineage>
</organism>
<dbReference type="InterPro" id="IPR036691">
    <property type="entry name" value="Endo/exonu/phosph_ase_sf"/>
</dbReference>
<protein>
    <submittedName>
        <fullName evidence="2">Endonuclease/exonuclease/phosphatase family protein</fullName>
    </submittedName>
</protein>
<dbReference type="PANTHER" id="PTHR14859">
    <property type="entry name" value="CALCOFLUOR WHITE HYPERSENSITIVE PROTEIN PRECURSOR"/>
    <property type="match status" value="1"/>
</dbReference>
<evidence type="ECO:0000313" key="3">
    <source>
        <dbReference type="Proteomes" id="UP000635384"/>
    </source>
</evidence>
<name>A0ABR8KND6_9SPHN</name>
<accession>A0ABR8KND6</accession>
<dbReference type="RefSeq" id="WP_190786265.1">
    <property type="nucleotide sequence ID" value="NZ_JACXLC010000001.1"/>
</dbReference>
<dbReference type="PANTHER" id="PTHR14859:SF15">
    <property type="entry name" value="ENDONUCLEASE_EXONUCLEASE_PHOSPHATASE DOMAIN-CONTAINING PROTEIN"/>
    <property type="match status" value="1"/>
</dbReference>
<keyword evidence="2" id="KW-0540">Nuclease</keyword>
<evidence type="ECO:0000259" key="1">
    <source>
        <dbReference type="Pfam" id="PF03372"/>
    </source>
</evidence>
<dbReference type="Proteomes" id="UP000635384">
    <property type="component" value="Unassembled WGS sequence"/>
</dbReference>
<gene>
    <name evidence="2" type="ORF">IB285_00065</name>
</gene>
<evidence type="ECO:0000313" key="2">
    <source>
        <dbReference type="EMBL" id="MBD2840643.1"/>
    </source>
</evidence>
<reference evidence="2 3" key="1">
    <citation type="submission" date="2020-09" db="EMBL/GenBank/DDBJ databases">
        <authorList>
            <person name="Yoon J.-W."/>
        </authorList>
    </citation>
    <scope>NUCLEOTIDE SEQUENCE [LARGE SCALE GENOMIC DNA]</scope>
    <source>
        <strain evidence="2 3">KMU-140</strain>
    </source>
</reference>
<keyword evidence="2" id="KW-0378">Hydrolase</keyword>
<keyword evidence="3" id="KW-1185">Reference proteome</keyword>
<feature type="domain" description="Endonuclease/exonuclease/phosphatase" evidence="1">
    <location>
        <begin position="16"/>
        <end position="232"/>
    </location>
</feature>